<dbReference type="EMBL" id="QWGP01000008">
    <property type="protein sequence ID" value="RHZ95494.1"/>
    <property type="molecule type" value="Genomic_DNA"/>
</dbReference>
<organism evidence="9 10">
    <name type="scientific">Cereibacter sphaeroides</name>
    <name type="common">Rhodobacter sphaeroides</name>
    <dbReference type="NCBI Taxonomy" id="1063"/>
    <lineage>
        <taxon>Bacteria</taxon>
        <taxon>Pseudomonadati</taxon>
        <taxon>Pseudomonadota</taxon>
        <taxon>Alphaproteobacteria</taxon>
        <taxon>Rhodobacterales</taxon>
        <taxon>Paracoccaceae</taxon>
        <taxon>Cereibacter</taxon>
    </lineage>
</organism>
<dbReference type="Pfam" id="PF07005">
    <property type="entry name" value="SBD_N"/>
    <property type="match status" value="1"/>
</dbReference>
<dbReference type="InterPro" id="IPR042213">
    <property type="entry name" value="NBD_C_sf"/>
</dbReference>
<reference evidence="9 10" key="1">
    <citation type="submission" date="2018-08" db="EMBL/GenBank/DDBJ databases">
        <title>Draft genome sequence of Rhodobacter sphaeroides FY.</title>
        <authorList>
            <person name="Rayyan A."/>
            <person name="Meyer T.E."/>
            <person name="Kyndt J.A."/>
        </authorList>
    </citation>
    <scope>NUCLEOTIDE SEQUENCE [LARGE SCALE GENOMIC DNA]</scope>
    <source>
        <strain evidence="9 10">FY</strain>
    </source>
</reference>
<keyword evidence="4" id="KW-0418">Kinase</keyword>
<feature type="domain" description="Four-carbon acid sugar kinase N-terminal" evidence="7">
    <location>
        <begin position="6"/>
        <end position="126"/>
    </location>
</feature>
<evidence type="ECO:0000256" key="2">
    <source>
        <dbReference type="ARBA" id="ARBA00022679"/>
    </source>
</evidence>
<dbReference type="Gene3D" id="3.40.50.10840">
    <property type="entry name" value="Putative sugar-binding, N-terminal domain"/>
    <property type="match status" value="1"/>
</dbReference>
<evidence type="ECO:0000313" key="10">
    <source>
        <dbReference type="Proteomes" id="UP000266305"/>
    </source>
</evidence>
<dbReference type="SUPFAM" id="SSF142764">
    <property type="entry name" value="YgbK-like"/>
    <property type="match status" value="1"/>
</dbReference>
<dbReference type="InterPro" id="IPR031475">
    <property type="entry name" value="NBD_C"/>
</dbReference>
<dbReference type="Gene3D" id="3.40.980.20">
    <property type="entry name" value="Four-carbon acid sugar kinase, nucleotide binding domain"/>
    <property type="match status" value="1"/>
</dbReference>
<keyword evidence="5" id="KW-0067">ATP-binding</keyword>
<keyword evidence="6" id="KW-0119">Carbohydrate metabolism</keyword>
<sequence length="342" mass="34725">MPVTRLVIVADDLTGALDAGAGFAMRGARVRVARSLTDLPEALASGAEVIALSTGTRDLGVAEAQARLAEVRALLGAQPLLFKKIDSRLKGPIAAELAALLEGDPRPILATPAIPALGRFCEAGAVTGAGVDRPIAVAPALGRPARVIDARTDAEIEAALPDDLATQVFVGAAGLAAALARRLWPDAASTRTHLLSTPALFAIGSRDPVTLAQIAAPHALPIRDAPNGAVPALPAADALLVRMTPAEPACPAAVAGDTFARGIAASMAARPVATLFACGGESANAILAELGIGQLDLLGELLPGIPVSEAHHAGRRLRIVTKSGGFGPPDTVVKLVKFLERV</sequence>
<feature type="domain" description="Four-carbon acid sugar kinase nucleotide binding" evidence="8">
    <location>
        <begin position="261"/>
        <end position="331"/>
    </location>
</feature>
<evidence type="ECO:0000256" key="4">
    <source>
        <dbReference type="ARBA" id="ARBA00022777"/>
    </source>
</evidence>
<keyword evidence="3" id="KW-0547">Nucleotide-binding</keyword>
<name>A0AAX1ULJ0_CERSP</name>
<comment type="similarity">
    <text evidence="1">Belongs to the four-carbon acid sugar kinase family.</text>
</comment>
<evidence type="ECO:0008006" key="11">
    <source>
        <dbReference type="Google" id="ProtNLM"/>
    </source>
</evidence>
<evidence type="ECO:0000256" key="6">
    <source>
        <dbReference type="ARBA" id="ARBA00023277"/>
    </source>
</evidence>
<evidence type="ECO:0000256" key="5">
    <source>
        <dbReference type="ARBA" id="ARBA00022840"/>
    </source>
</evidence>
<evidence type="ECO:0000313" key="9">
    <source>
        <dbReference type="EMBL" id="RHZ95494.1"/>
    </source>
</evidence>
<evidence type="ECO:0000259" key="8">
    <source>
        <dbReference type="Pfam" id="PF17042"/>
    </source>
</evidence>
<dbReference type="Pfam" id="PF17042">
    <property type="entry name" value="NBD_C"/>
    <property type="match status" value="1"/>
</dbReference>
<comment type="caution">
    <text evidence="9">The sequence shown here is derived from an EMBL/GenBank/DDBJ whole genome shotgun (WGS) entry which is preliminary data.</text>
</comment>
<evidence type="ECO:0000259" key="7">
    <source>
        <dbReference type="Pfam" id="PF07005"/>
    </source>
</evidence>
<dbReference type="InterPro" id="IPR037051">
    <property type="entry name" value="4-carb_acid_sugar_kinase_N_sf"/>
</dbReference>
<keyword evidence="2" id="KW-0808">Transferase</keyword>
<gene>
    <name evidence="9" type="ORF">D1114_09885</name>
</gene>
<dbReference type="AlphaFoldDB" id="A0AAX1ULJ0"/>
<evidence type="ECO:0000256" key="1">
    <source>
        <dbReference type="ARBA" id="ARBA00005715"/>
    </source>
</evidence>
<accession>A0AAX1ULJ0</accession>
<protein>
    <recommendedName>
        <fullName evidence="11">Four-carbon acid sugar kinase family protein</fullName>
    </recommendedName>
</protein>
<proteinExistence type="inferred from homology"/>
<dbReference type="InterPro" id="IPR010737">
    <property type="entry name" value="4-carb_acid_sugar_kinase_N"/>
</dbReference>
<evidence type="ECO:0000256" key="3">
    <source>
        <dbReference type="ARBA" id="ARBA00022741"/>
    </source>
</evidence>
<dbReference type="GO" id="GO:0016301">
    <property type="term" value="F:kinase activity"/>
    <property type="evidence" value="ECO:0007669"/>
    <property type="project" value="UniProtKB-KW"/>
</dbReference>
<dbReference type="Proteomes" id="UP000266305">
    <property type="component" value="Unassembled WGS sequence"/>
</dbReference>
<dbReference type="GO" id="GO:0005524">
    <property type="term" value="F:ATP binding"/>
    <property type="evidence" value="ECO:0007669"/>
    <property type="project" value="UniProtKB-KW"/>
</dbReference>